<dbReference type="Gene3D" id="3.30.930.10">
    <property type="entry name" value="Bira Bifunctional Protein, Domain 2"/>
    <property type="match status" value="1"/>
</dbReference>
<dbReference type="EC" id="6.3.4.15" evidence="5"/>
<name>A0A523UVZ4_UNCT6</name>
<dbReference type="GO" id="GO:0005524">
    <property type="term" value="F:ATP binding"/>
    <property type="evidence" value="ECO:0007669"/>
    <property type="project" value="UniProtKB-UniRule"/>
</dbReference>
<keyword evidence="5" id="KW-0678">Repressor</keyword>
<dbReference type="SUPFAM" id="SSF55681">
    <property type="entry name" value="Class II aaRS and biotin synthetases"/>
    <property type="match status" value="1"/>
</dbReference>
<comment type="similarity">
    <text evidence="5">Belongs to the biotin--protein ligase family.</text>
</comment>
<dbReference type="PROSITE" id="PS51733">
    <property type="entry name" value="BPL_LPL_CATALYTIC"/>
    <property type="match status" value="1"/>
</dbReference>
<dbReference type="GO" id="GO:0003677">
    <property type="term" value="F:DNA binding"/>
    <property type="evidence" value="ECO:0007669"/>
    <property type="project" value="UniProtKB-UniRule"/>
</dbReference>
<accession>A0A523UVZ4</accession>
<feature type="domain" description="BPL/LPL catalytic" evidence="6">
    <location>
        <begin position="66"/>
        <end position="264"/>
    </location>
</feature>
<dbReference type="GO" id="GO:0006355">
    <property type="term" value="P:regulation of DNA-templated transcription"/>
    <property type="evidence" value="ECO:0007669"/>
    <property type="project" value="UniProtKB-UniRule"/>
</dbReference>
<dbReference type="GO" id="GO:0004077">
    <property type="term" value="F:biotin--[biotin carboxyl-carrier protein] ligase activity"/>
    <property type="evidence" value="ECO:0007669"/>
    <property type="project" value="UniProtKB-UniRule"/>
</dbReference>
<feature type="binding site" evidence="5">
    <location>
        <position position="122"/>
    </location>
    <ligand>
        <name>biotin</name>
        <dbReference type="ChEBI" id="CHEBI:57586"/>
    </ligand>
</feature>
<keyword evidence="4 5" id="KW-0092">Biotin</keyword>
<dbReference type="AlphaFoldDB" id="A0A523UVZ4"/>
<dbReference type="Pfam" id="PF02237">
    <property type="entry name" value="BPL_C"/>
    <property type="match status" value="1"/>
</dbReference>
<feature type="binding site" evidence="5">
    <location>
        <begin position="98"/>
        <end position="100"/>
    </location>
    <ligand>
        <name>biotin</name>
        <dbReference type="ChEBI" id="CHEBI:57586"/>
    </ligand>
</feature>
<dbReference type="InterPro" id="IPR004143">
    <property type="entry name" value="BPL_LPL_catalytic"/>
</dbReference>
<evidence type="ECO:0000313" key="8">
    <source>
        <dbReference type="Proteomes" id="UP000315525"/>
    </source>
</evidence>
<comment type="caution">
    <text evidence="5">Lacks conserved residue(s) required for the propagation of feature annotation.</text>
</comment>
<feature type="DNA-binding region" description="H-T-H motif" evidence="5">
    <location>
        <begin position="27"/>
        <end position="46"/>
    </location>
</feature>
<dbReference type="GO" id="GO:0005737">
    <property type="term" value="C:cytoplasm"/>
    <property type="evidence" value="ECO:0007669"/>
    <property type="project" value="TreeGrafter"/>
</dbReference>
<dbReference type="InterPro" id="IPR030855">
    <property type="entry name" value="Bifunct_BirA"/>
</dbReference>
<dbReference type="Pfam" id="PF03099">
    <property type="entry name" value="BPL_LplA_LipB"/>
    <property type="match status" value="1"/>
</dbReference>
<comment type="function">
    <text evidence="5">Acts both as a biotin--[acetyl-CoA-carboxylase] ligase and a repressor.</text>
</comment>
<protein>
    <recommendedName>
        <fullName evidence="5">Bifunctional ligase/repressor BirA</fullName>
    </recommendedName>
    <alternativeName>
        <fullName evidence="5">Biotin--[acetyl-CoA-carboxylase] ligase</fullName>
        <ecNumber evidence="5">6.3.4.15</ecNumber>
    </alternativeName>
    <alternativeName>
        <fullName evidence="5">Biotin--protein ligase</fullName>
    </alternativeName>
    <alternativeName>
        <fullName evidence="5">Biotin-[acetyl-CoA carboxylase] synthetase</fullName>
    </alternativeName>
</protein>
<proteinExistence type="inferred from homology"/>
<evidence type="ECO:0000313" key="7">
    <source>
        <dbReference type="EMBL" id="TET46650.1"/>
    </source>
</evidence>
<evidence type="ECO:0000256" key="2">
    <source>
        <dbReference type="ARBA" id="ARBA00022741"/>
    </source>
</evidence>
<dbReference type="CDD" id="cd16442">
    <property type="entry name" value="BPL"/>
    <property type="match status" value="1"/>
</dbReference>
<dbReference type="PANTHER" id="PTHR12835:SF5">
    <property type="entry name" value="BIOTIN--PROTEIN LIGASE"/>
    <property type="match status" value="1"/>
</dbReference>
<comment type="caution">
    <text evidence="7">The sequence shown here is derived from an EMBL/GenBank/DDBJ whole genome shotgun (WGS) entry which is preliminary data.</text>
</comment>
<keyword evidence="5" id="KW-0804">Transcription</keyword>
<keyword evidence="3 5" id="KW-0067">ATP-binding</keyword>
<sequence length="329" mass="36399">MQQEDGFLEDIEEKIAQFLKVGEYVRSDELVAEAGCSLDELENFLSSLKKRGYEIEENPALGIRLLEEPDTLSEVEIARRLKTSVIGRKAYCYSSVGSTNELAIRLGQQGAEEGAVIIANEQTKGKGRFGRSWVSPRREGIWMSLILRPEPHLEPATALSLVAAYSVAIALREVAGVRAMIKWPNDVRVGEKKICGILAELSKDARGNQFIVLGFGVNVNQSSFSGDLEQVATSVKIETGEKIPRLPLIRKLLENLEEFYFQCKKDGFSGILKGVREISTLMGKRVEVSLGGETISGYVQDIDDMGRLIIRTDDGNIREIFAGEANTVR</sequence>
<dbReference type="EMBL" id="SOJN01000046">
    <property type="protein sequence ID" value="TET46650.1"/>
    <property type="molecule type" value="Genomic_DNA"/>
</dbReference>
<keyword evidence="1 5" id="KW-0436">Ligase</keyword>
<dbReference type="Gene3D" id="1.10.10.10">
    <property type="entry name" value="Winged helix-like DNA-binding domain superfamily/Winged helix DNA-binding domain"/>
    <property type="match status" value="1"/>
</dbReference>
<keyword evidence="5" id="KW-0238">DNA-binding</keyword>
<keyword evidence="5" id="KW-0805">Transcription regulation</keyword>
<keyword evidence="2 5" id="KW-0547">Nucleotide-binding</keyword>
<organism evidence="7 8">
    <name type="scientific">candidate division TA06 bacterium</name>
    <dbReference type="NCBI Taxonomy" id="2250710"/>
    <lineage>
        <taxon>Bacteria</taxon>
        <taxon>Bacteria division TA06</taxon>
    </lineage>
</organism>
<dbReference type="InterPro" id="IPR036388">
    <property type="entry name" value="WH-like_DNA-bd_sf"/>
</dbReference>
<dbReference type="InterPro" id="IPR003142">
    <property type="entry name" value="BPL_C"/>
</dbReference>
<feature type="binding site" evidence="5">
    <location>
        <position position="193"/>
    </location>
    <ligand>
        <name>biotin</name>
        <dbReference type="ChEBI" id="CHEBI:57586"/>
    </ligand>
</feature>
<evidence type="ECO:0000256" key="3">
    <source>
        <dbReference type="ARBA" id="ARBA00022840"/>
    </source>
</evidence>
<evidence type="ECO:0000256" key="5">
    <source>
        <dbReference type="HAMAP-Rule" id="MF_00978"/>
    </source>
</evidence>
<evidence type="ECO:0000256" key="1">
    <source>
        <dbReference type="ARBA" id="ARBA00022598"/>
    </source>
</evidence>
<comment type="catalytic activity">
    <reaction evidence="5">
        <text>biotin + L-lysyl-[protein] + ATP = N(6)-biotinyl-L-lysyl-[protein] + AMP + diphosphate + H(+)</text>
        <dbReference type="Rhea" id="RHEA:11756"/>
        <dbReference type="Rhea" id="RHEA-COMP:9752"/>
        <dbReference type="Rhea" id="RHEA-COMP:10505"/>
        <dbReference type="ChEBI" id="CHEBI:15378"/>
        <dbReference type="ChEBI" id="CHEBI:29969"/>
        <dbReference type="ChEBI" id="CHEBI:30616"/>
        <dbReference type="ChEBI" id="CHEBI:33019"/>
        <dbReference type="ChEBI" id="CHEBI:57586"/>
        <dbReference type="ChEBI" id="CHEBI:83144"/>
        <dbReference type="ChEBI" id="CHEBI:456215"/>
        <dbReference type="EC" id="6.3.4.15"/>
    </reaction>
</comment>
<dbReference type="InterPro" id="IPR008988">
    <property type="entry name" value="Transcriptional_repressor_C"/>
</dbReference>
<dbReference type="Gene3D" id="2.30.30.100">
    <property type="match status" value="1"/>
</dbReference>
<dbReference type="PANTHER" id="PTHR12835">
    <property type="entry name" value="BIOTIN PROTEIN LIGASE"/>
    <property type="match status" value="1"/>
</dbReference>
<evidence type="ECO:0000256" key="4">
    <source>
        <dbReference type="ARBA" id="ARBA00023267"/>
    </source>
</evidence>
<reference evidence="7 8" key="1">
    <citation type="submission" date="2019-03" db="EMBL/GenBank/DDBJ databases">
        <title>Metabolic potential of uncultured bacteria and archaea associated with petroleum seepage in deep-sea sediments.</title>
        <authorList>
            <person name="Dong X."/>
            <person name="Hubert C."/>
        </authorList>
    </citation>
    <scope>NUCLEOTIDE SEQUENCE [LARGE SCALE GENOMIC DNA]</scope>
    <source>
        <strain evidence="7">E44_bin18</strain>
    </source>
</reference>
<dbReference type="SUPFAM" id="SSF50037">
    <property type="entry name" value="C-terminal domain of transcriptional repressors"/>
    <property type="match status" value="1"/>
</dbReference>
<evidence type="ECO:0000259" key="6">
    <source>
        <dbReference type="PROSITE" id="PS51733"/>
    </source>
</evidence>
<dbReference type="NCBIfam" id="TIGR00121">
    <property type="entry name" value="birA_ligase"/>
    <property type="match status" value="1"/>
</dbReference>
<dbReference type="InterPro" id="IPR004408">
    <property type="entry name" value="Biotin_CoA_COase_ligase"/>
</dbReference>
<dbReference type="HAMAP" id="MF_00978">
    <property type="entry name" value="Bifunct_BirA"/>
    <property type="match status" value="1"/>
</dbReference>
<gene>
    <name evidence="5" type="primary">birA</name>
    <name evidence="7" type="ORF">E3J62_03335</name>
</gene>
<dbReference type="Proteomes" id="UP000315525">
    <property type="component" value="Unassembled WGS sequence"/>
</dbReference>
<dbReference type="InterPro" id="IPR045864">
    <property type="entry name" value="aa-tRNA-synth_II/BPL/LPL"/>
</dbReference>